<keyword evidence="10" id="KW-1185">Reference proteome</keyword>
<dbReference type="GO" id="GO:0033962">
    <property type="term" value="P:P-body assembly"/>
    <property type="evidence" value="ECO:0007669"/>
    <property type="project" value="TreeGrafter"/>
</dbReference>
<feature type="region of interest" description="Disordered" evidence="7">
    <location>
        <begin position="515"/>
        <end position="556"/>
    </location>
</feature>
<organism evidence="9 10">
    <name type="scientific">Gnomoniopsis smithogilvyi</name>
    <dbReference type="NCBI Taxonomy" id="1191159"/>
    <lineage>
        <taxon>Eukaryota</taxon>
        <taxon>Fungi</taxon>
        <taxon>Dikarya</taxon>
        <taxon>Ascomycota</taxon>
        <taxon>Pezizomycotina</taxon>
        <taxon>Sordariomycetes</taxon>
        <taxon>Sordariomycetidae</taxon>
        <taxon>Diaporthales</taxon>
        <taxon>Gnomoniaceae</taxon>
        <taxon>Gnomoniopsis</taxon>
    </lineage>
</organism>
<evidence type="ECO:0000256" key="2">
    <source>
        <dbReference type="ARBA" id="ARBA00004201"/>
    </source>
</evidence>
<feature type="compositionally biased region" description="Low complexity" evidence="7">
    <location>
        <begin position="206"/>
        <end position="217"/>
    </location>
</feature>
<comment type="similarity">
    <text evidence="3">Belongs to the PAT1 family.</text>
</comment>
<accession>A0A9W8YQA8</accession>
<dbReference type="PANTHER" id="PTHR21551">
    <property type="entry name" value="TOPOISOMERASE II-ASSOCIATED PROTEIN PAT1"/>
    <property type="match status" value="1"/>
</dbReference>
<dbReference type="GO" id="GO:0005634">
    <property type="term" value="C:nucleus"/>
    <property type="evidence" value="ECO:0007669"/>
    <property type="project" value="UniProtKB-SubCell"/>
</dbReference>
<sequence length="861" mass="94867">MSFFGFDTSGHNQGAPGFSQAHDPFAGLSGQQDTSGDAVDFEDTYDGLGDQLQEAGDELNDDTFGGDAGPSGGAVGKDFDFFGRTAQVANAIDEEQLLYSRNHPNTRSGPAPPVQPAQSQQYYGYAQPAHRPARTGYEKYEMQQPGMDLQVDPTLWGTAPQQQSTPVPAQSGAGPAPSASRKVMSLEEVEAAMRAEAQAKKQAQYNAAAAAQVPHQQSLSQHHIHDQHPVQSGFDVNDPYSRQNRMEHHVAPSADQQHANHAPQYPSHGQPIQILQRPQSKSQQPHQNAPHAPSPMAQQRHQVPQPMPQQIQPTQILQNPNRISGDAARLGVQPQFPTRPAHQSQGSMGQQPIITHPAQLAHLSEADRAAHLEREAVRAKRNHKIYQLSRDNGIMTPHDKNFITRIQLQQLVSATGNPADHGTDDALAEDFYYQVHNQIRGGQRQNPSQPLNNFAQTYLYQTGNRQGGHRGRHRAGPENHMQRMEQQVQRAVEAAKNKPKNSQLVIEGSLGKISFSNAKTPKPLLNIKRTDSSGDANRQGTPQKQHSAGSGYNRKTVLQDVEKVYDTLMKLEDHERKMPPPVNDEGNTELIQAHVEWREVSQKLNEKLWRELKIHEPLPAGAAIHPFVAMLETAKGKKMVARVFRHTNLEQRTTILTMIIVNLDKLDVVRRGSVTDGYIDLDAKLREDIELFSLAVCNTLFVFLGELGLNMVTGILGLFVSNVNVDLVARTRVGVSFLTMILSRAEIMIQSAGGRDTIRSQDGGTWEQNYSNFFNLIEPTLPHIFPGSPASGEDGYVWQLLAALGIGASAEQQQRLVVAVKDRVLGTVEVAKTLPVDLSQQRLANVNLFMQAIGLDVSLLG</sequence>
<evidence type="ECO:0000256" key="7">
    <source>
        <dbReference type="SAM" id="MobiDB-lite"/>
    </source>
</evidence>
<dbReference type="OrthoDB" id="74835at2759"/>
<dbReference type="AlphaFoldDB" id="A0A9W8YQA8"/>
<evidence type="ECO:0000256" key="6">
    <source>
        <dbReference type="ARBA" id="ARBA00023242"/>
    </source>
</evidence>
<dbReference type="Pfam" id="PF09770">
    <property type="entry name" value="PAT1"/>
    <property type="match status" value="1"/>
</dbReference>
<comment type="caution">
    <text evidence="9">The sequence shown here is derived from an EMBL/GenBank/DDBJ whole genome shotgun (WGS) entry which is preliminary data.</text>
</comment>
<evidence type="ECO:0000313" key="10">
    <source>
        <dbReference type="Proteomes" id="UP001140453"/>
    </source>
</evidence>
<feature type="region of interest" description="Disordered" evidence="7">
    <location>
        <begin position="150"/>
        <end position="184"/>
    </location>
</feature>
<evidence type="ECO:0000256" key="4">
    <source>
        <dbReference type="ARBA" id="ARBA00022490"/>
    </source>
</evidence>
<feature type="compositionally biased region" description="Polar residues" evidence="7">
    <location>
        <begin position="533"/>
        <end position="550"/>
    </location>
</feature>
<evidence type="ECO:0000313" key="9">
    <source>
        <dbReference type="EMBL" id="KAJ4390068.1"/>
    </source>
</evidence>
<gene>
    <name evidence="9" type="primary">PAT1</name>
    <name evidence="9" type="ORF">N0V93_007541</name>
</gene>
<comment type="subcellular location">
    <subcellularLocation>
        <location evidence="2">Cytoplasm</location>
        <location evidence="2">P-body</location>
    </subcellularLocation>
    <subcellularLocation>
        <location evidence="1">Nucleus</location>
    </subcellularLocation>
</comment>
<dbReference type="PANTHER" id="PTHR21551:SF0">
    <property type="entry name" value="PROTEIN ASSOCIATED WITH TOPO II RELATED-1, ISOFORM A"/>
    <property type="match status" value="1"/>
</dbReference>
<dbReference type="GO" id="GO:0000932">
    <property type="term" value="C:P-body"/>
    <property type="evidence" value="ECO:0007669"/>
    <property type="project" value="UniProtKB-SubCell"/>
</dbReference>
<keyword evidence="4" id="KW-0963">Cytoplasm</keyword>
<dbReference type="EMBL" id="JAPEVB010000004">
    <property type="protein sequence ID" value="KAJ4390068.1"/>
    <property type="molecule type" value="Genomic_DNA"/>
</dbReference>
<feature type="compositionally biased region" description="Low complexity" evidence="7">
    <location>
        <begin position="166"/>
        <end position="180"/>
    </location>
</feature>
<name>A0A9W8YQA8_9PEZI</name>
<dbReference type="InterPro" id="IPR039900">
    <property type="entry name" value="Pat1-like"/>
</dbReference>
<evidence type="ECO:0000256" key="3">
    <source>
        <dbReference type="ARBA" id="ARBA00009138"/>
    </source>
</evidence>
<dbReference type="GO" id="GO:0000290">
    <property type="term" value="P:deadenylation-dependent decapping of nuclear-transcribed mRNA"/>
    <property type="evidence" value="ECO:0007669"/>
    <property type="project" value="InterPro"/>
</dbReference>
<feature type="domain" description="mRNA decay factor PAT1" evidence="8">
    <location>
        <begin position="1"/>
        <end position="857"/>
    </location>
</feature>
<proteinExistence type="inferred from homology"/>
<protein>
    <submittedName>
        <fullName evidence="9">DNA topoisomerase 2-associated protein pat1</fullName>
    </submittedName>
</protein>
<keyword evidence="6" id="KW-0539">Nucleus</keyword>
<feature type="region of interest" description="Disordered" evidence="7">
    <location>
        <begin position="206"/>
        <end position="311"/>
    </location>
</feature>
<dbReference type="InterPro" id="IPR019167">
    <property type="entry name" value="PAT1_dom"/>
</dbReference>
<feature type="compositionally biased region" description="Polar residues" evidence="7">
    <location>
        <begin position="276"/>
        <end position="287"/>
    </location>
</feature>
<reference evidence="9" key="1">
    <citation type="submission" date="2022-10" db="EMBL/GenBank/DDBJ databases">
        <title>Tapping the CABI collections for fungal endophytes: first genome assemblies for Collariella, Neodidymelliopsis, Ascochyta clinopodiicola, Didymella pomorum, Didymosphaeria variabile, Neocosmospora piperis and Neocucurbitaria cava.</title>
        <authorList>
            <person name="Hill R."/>
        </authorList>
    </citation>
    <scope>NUCLEOTIDE SEQUENCE</scope>
    <source>
        <strain evidence="9">IMI 355082</strain>
    </source>
</reference>
<keyword evidence="5" id="KW-0694">RNA-binding</keyword>
<dbReference type="GO" id="GO:0003723">
    <property type="term" value="F:RNA binding"/>
    <property type="evidence" value="ECO:0007669"/>
    <property type="project" value="UniProtKB-KW"/>
</dbReference>
<evidence type="ECO:0000259" key="8">
    <source>
        <dbReference type="Pfam" id="PF09770"/>
    </source>
</evidence>
<feature type="compositionally biased region" description="Low complexity" evidence="7">
    <location>
        <begin position="302"/>
        <end position="311"/>
    </location>
</feature>
<evidence type="ECO:0000256" key="1">
    <source>
        <dbReference type="ARBA" id="ARBA00004123"/>
    </source>
</evidence>
<feature type="region of interest" description="Disordered" evidence="7">
    <location>
        <begin position="1"/>
        <end position="49"/>
    </location>
</feature>
<evidence type="ECO:0000256" key="5">
    <source>
        <dbReference type="ARBA" id="ARBA00022884"/>
    </source>
</evidence>
<dbReference type="Proteomes" id="UP001140453">
    <property type="component" value="Unassembled WGS sequence"/>
</dbReference>